<keyword evidence="5" id="KW-1185">Reference proteome</keyword>
<dbReference type="RefSeq" id="XP_005704558.1">
    <property type="nucleotide sequence ID" value="XM_005704501.1"/>
</dbReference>
<dbReference type="GO" id="GO:0005634">
    <property type="term" value="C:nucleus"/>
    <property type="evidence" value="ECO:0007669"/>
    <property type="project" value="TreeGrafter"/>
</dbReference>
<dbReference type="KEGG" id="gsl:Gasu_43790"/>
<evidence type="ECO:0000259" key="3">
    <source>
        <dbReference type="Pfam" id="PF03914"/>
    </source>
</evidence>
<proteinExistence type="inferred from homology"/>
<dbReference type="STRING" id="130081.M2XWN4"/>
<dbReference type="EMBL" id="KB454524">
    <property type="protein sequence ID" value="EME28038.1"/>
    <property type="molecule type" value="Genomic_DNA"/>
</dbReference>
<sequence length="719" mass="83844">MMSTWKRIPGRLVIEKEIEDPRWYINTPSYEGNPTDAWKQLDLKKAAKELLEDAVVKYHKKSRFQRSGLPKEFLESAQRSGTLRDQIGALVTIVEEAPLYKLKGLTSLIDQLEKKSKRVMLLIFPALKDLFINILLPDRYLVHFSQRNFHFDTLTKRHLIFAIFESHLKELYQRYLLCLEELSQDPLEYPRNMALKLARELIERKPEGERFLLALIINKMGDPSKNIASKSGYFLHQILFRHPHMKSFIAREVMQFCVRPNLPLRAKQYALNFLSLLHFTSKEDPNFLQSLLTFYLSEFHEFVREKWKQDKSASTDNYSKPISYILQGIKRCIFFLEEEELNDKLKTELSSIFQIAKSDTDSDWLVAVELLFMLRKVDVKGFEGCGKVLYQRIFDSLHLSVQKQERFLKIISESLKSDNVVDRVCAMTKRLFQAALESNACFAAACLLSVYQDNSLSELKGILSSFVRFPEQGREDDSKNKSIEYNGYVMNPLKANAAMSCFWELDLLSHHFHPTVSIFASKVLDVCETPAYSGNALKDFSLHSFLERFSQRKPKAGVVESLKGSSILGSSQILDRNNVDEFVEDQVTLATLVSEMGDRKLDRASKRKRRMMKQEERDDDDDDDDLDEEFEQEVRRKFGNSLDMDDMSIEEIDEEEEKEEEEEEDDDVIVKEVHSLMKEPIDDLFDSSLERYPENRKNYKKQKRHSVFAPAEEYEVEIP</sequence>
<dbReference type="InterPro" id="IPR040155">
    <property type="entry name" value="CEBPZ/Mak21-like"/>
</dbReference>
<feature type="region of interest" description="Disordered" evidence="2">
    <location>
        <begin position="603"/>
        <end position="668"/>
    </location>
</feature>
<dbReference type="Gramene" id="EME28038">
    <property type="protein sequence ID" value="EME28038"/>
    <property type="gene ID" value="Gasu_43790"/>
</dbReference>
<feature type="compositionally biased region" description="Acidic residues" evidence="2">
    <location>
        <begin position="617"/>
        <end position="631"/>
    </location>
</feature>
<reference evidence="5" key="1">
    <citation type="journal article" date="2013" name="Science">
        <title>Gene transfer from bacteria and archaea facilitated evolution of an extremophilic eukaryote.</title>
        <authorList>
            <person name="Schonknecht G."/>
            <person name="Chen W.H."/>
            <person name="Ternes C.M."/>
            <person name="Barbier G.G."/>
            <person name="Shrestha R.P."/>
            <person name="Stanke M."/>
            <person name="Brautigam A."/>
            <person name="Baker B.J."/>
            <person name="Banfield J.F."/>
            <person name="Garavito R.M."/>
            <person name="Carr K."/>
            <person name="Wilkerson C."/>
            <person name="Rensing S.A."/>
            <person name="Gagneul D."/>
            <person name="Dickenson N.E."/>
            <person name="Oesterhelt C."/>
            <person name="Lercher M.J."/>
            <person name="Weber A.P."/>
        </authorList>
    </citation>
    <scope>NUCLEOTIDE SEQUENCE [LARGE SCALE GENOMIC DNA]</scope>
    <source>
        <strain evidence="5">074W</strain>
    </source>
</reference>
<gene>
    <name evidence="4" type="ORF">Gasu_43790</name>
</gene>
<dbReference type="GeneID" id="17086908"/>
<protein>
    <submittedName>
        <fullName evidence="4">CCAAT-box-binding transcription factor</fullName>
    </submittedName>
</protein>
<dbReference type="AlphaFoldDB" id="M2XWN4"/>
<dbReference type="OrthoDB" id="28947at2759"/>
<organism evidence="4 5">
    <name type="scientific">Galdieria sulphuraria</name>
    <name type="common">Red alga</name>
    <dbReference type="NCBI Taxonomy" id="130081"/>
    <lineage>
        <taxon>Eukaryota</taxon>
        <taxon>Rhodophyta</taxon>
        <taxon>Bangiophyceae</taxon>
        <taxon>Galdieriales</taxon>
        <taxon>Galdieriaceae</taxon>
        <taxon>Galdieria</taxon>
    </lineage>
</organism>
<feature type="domain" description="CCAAT-binding factor" evidence="3">
    <location>
        <begin position="387"/>
        <end position="520"/>
    </location>
</feature>
<evidence type="ECO:0000313" key="5">
    <source>
        <dbReference type="Proteomes" id="UP000030680"/>
    </source>
</evidence>
<accession>M2XWN4</accession>
<dbReference type="PANTHER" id="PTHR12048">
    <property type="entry name" value="CCAAT-BINDING FACTOR-RELATED"/>
    <property type="match status" value="1"/>
</dbReference>
<comment type="similarity">
    <text evidence="1">Belongs to the CBF/MAK21 family.</text>
</comment>
<evidence type="ECO:0000256" key="1">
    <source>
        <dbReference type="ARBA" id="ARBA00007797"/>
    </source>
</evidence>
<dbReference type="eggNOG" id="KOG2038">
    <property type="taxonomic scope" value="Eukaryota"/>
</dbReference>
<feature type="compositionally biased region" description="Acidic residues" evidence="2">
    <location>
        <begin position="643"/>
        <end position="667"/>
    </location>
</feature>
<dbReference type="InterPro" id="IPR016024">
    <property type="entry name" value="ARM-type_fold"/>
</dbReference>
<dbReference type="Proteomes" id="UP000030680">
    <property type="component" value="Unassembled WGS sequence"/>
</dbReference>
<evidence type="ECO:0000313" key="4">
    <source>
        <dbReference type="EMBL" id="EME28038.1"/>
    </source>
</evidence>
<dbReference type="OMA" id="NKLGHPN"/>
<dbReference type="Pfam" id="PF03914">
    <property type="entry name" value="CBF"/>
    <property type="match status" value="1"/>
</dbReference>
<evidence type="ECO:0000256" key="2">
    <source>
        <dbReference type="SAM" id="MobiDB-lite"/>
    </source>
</evidence>
<name>M2XWN4_GALSU</name>
<dbReference type="SUPFAM" id="SSF48371">
    <property type="entry name" value="ARM repeat"/>
    <property type="match status" value="1"/>
</dbReference>
<dbReference type="InterPro" id="IPR005612">
    <property type="entry name" value="CCAAT-binding_factor"/>
</dbReference>
<dbReference type="PANTHER" id="PTHR12048:SF0">
    <property type="entry name" value="CCAAT_ENHANCER-BINDING PROTEIN ZETA"/>
    <property type="match status" value="1"/>
</dbReference>